<evidence type="ECO:0000313" key="2">
    <source>
        <dbReference type="EMBL" id="KFD22298.1"/>
    </source>
</evidence>
<dbReference type="PANTHER" id="PTHR30037">
    <property type="entry name" value="DNA-3-METHYLADENINE GLYCOSYLASE 1"/>
    <property type="match status" value="1"/>
</dbReference>
<gene>
    <name evidence="2" type="primary">tag</name>
    <name evidence="2" type="ORF">GTPT_0472</name>
</gene>
<dbReference type="eggNOG" id="COG2818">
    <property type="taxonomic scope" value="Bacteria"/>
</dbReference>
<evidence type="ECO:0000313" key="3">
    <source>
        <dbReference type="Proteomes" id="UP000028602"/>
    </source>
</evidence>
<evidence type="ECO:0000256" key="1">
    <source>
        <dbReference type="PIRSR" id="PIRSR604597-1"/>
    </source>
</evidence>
<dbReference type="Proteomes" id="UP000028602">
    <property type="component" value="Unassembled WGS sequence"/>
</dbReference>
<feature type="binding site" evidence="1">
    <location>
        <position position="177"/>
    </location>
    <ligand>
        <name>Zn(2+)</name>
        <dbReference type="ChEBI" id="CHEBI:29105"/>
    </ligand>
</feature>
<dbReference type="Gene3D" id="1.10.340.30">
    <property type="entry name" value="Hypothetical protein, domain 2"/>
    <property type="match status" value="1"/>
</dbReference>
<keyword evidence="2" id="KW-0326">Glycosidase</keyword>
<sequence length="200" mass="22658">MKIQRCRWVTADPLYINYHDHEWGIPQKDPQILFEMLCLEGQQAGLSWITVLKKREAYRQLFSQFSAPAMAALTTADIDLLQQNPAIIRHRGKIEALVSNANALLAMEQQGECFSDFVWGFVNHQPVITRYLRNEDAPTLTPASIKLAKELKRRGFRFTGPTTCHAFMQAAGMVIDHQTDCFCHPDNRNKQPQGAGSDNG</sequence>
<dbReference type="InterPro" id="IPR011257">
    <property type="entry name" value="DNA_glycosylase"/>
</dbReference>
<feature type="binding site" evidence="1">
    <location>
        <position position="6"/>
    </location>
    <ligand>
        <name>Zn(2+)</name>
        <dbReference type="ChEBI" id="CHEBI:29105"/>
    </ligand>
</feature>
<reference evidence="2 3" key="1">
    <citation type="submission" date="2014-05" db="EMBL/GenBank/DDBJ databases">
        <title>ATOL: Assembling a taxonomically balanced genome-scale reconstruction of the evolutionary history of the Enterobacteriaceae.</title>
        <authorList>
            <person name="Plunkett G.III."/>
            <person name="Neeno-Eckwall E.C."/>
            <person name="Glasner J.D."/>
            <person name="Perna N.T."/>
        </authorList>
    </citation>
    <scope>NUCLEOTIDE SEQUENCE [LARGE SCALE GENOMIC DNA]</scope>
    <source>
        <strain evidence="2 3">ATCC 33301</strain>
    </source>
</reference>
<organism evidence="2 3">
    <name type="scientific">Tatumella ptyseos ATCC 33301</name>
    <dbReference type="NCBI Taxonomy" id="1005995"/>
    <lineage>
        <taxon>Bacteria</taxon>
        <taxon>Pseudomonadati</taxon>
        <taxon>Pseudomonadota</taxon>
        <taxon>Gammaproteobacteria</taxon>
        <taxon>Enterobacterales</taxon>
        <taxon>Erwiniaceae</taxon>
        <taxon>Tatumella</taxon>
    </lineage>
</organism>
<dbReference type="InterPro" id="IPR004597">
    <property type="entry name" value="Tag"/>
</dbReference>
<keyword evidence="2" id="KW-0378">Hydrolase</keyword>
<dbReference type="GO" id="GO:0006284">
    <property type="term" value="P:base-excision repair"/>
    <property type="evidence" value="ECO:0007669"/>
    <property type="project" value="InterPro"/>
</dbReference>
<feature type="binding site" evidence="1">
    <location>
        <position position="19"/>
    </location>
    <ligand>
        <name>Zn(2+)</name>
        <dbReference type="ChEBI" id="CHEBI:29105"/>
    </ligand>
</feature>
<feature type="binding site" evidence="1">
    <location>
        <position position="181"/>
    </location>
    <ligand>
        <name>Zn(2+)</name>
        <dbReference type="ChEBI" id="CHEBI:29105"/>
    </ligand>
</feature>
<dbReference type="EC" id="3.2.2.21" evidence="2"/>
<protein>
    <submittedName>
        <fullName evidence="2">3-methyladenine DNA glycosylase</fullName>
        <ecNumber evidence="2">3.2.2.20</ecNumber>
        <ecNumber evidence="2">3.2.2.21</ecNumber>
    </submittedName>
</protein>
<keyword evidence="3" id="KW-1185">Reference proteome</keyword>
<dbReference type="Pfam" id="PF03352">
    <property type="entry name" value="Adenine_glyco"/>
    <property type="match status" value="1"/>
</dbReference>
<dbReference type="GO" id="GO:0046872">
    <property type="term" value="F:metal ion binding"/>
    <property type="evidence" value="ECO:0007669"/>
    <property type="project" value="UniProtKB-KW"/>
</dbReference>
<dbReference type="GO" id="GO:0008725">
    <property type="term" value="F:DNA-3-methyladenine glycosylase activity"/>
    <property type="evidence" value="ECO:0007669"/>
    <property type="project" value="UniProtKB-EC"/>
</dbReference>
<name>A0A085JPA2_9GAMM</name>
<dbReference type="EC" id="3.2.2.20" evidence="2"/>
<dbReference type="AlphaFoldDB" id="A0A085JPA2"/>
<dbReference type="InterPro" id="IPR005019">
    <property type="entry name" value="Adenine_glyco"/>
</dbReference>
<dbReference type="EMBL" id="JMPR01000008">
    <property type="protein sequence ID" value="KFD22298.1"/>
    <property type="molecule type" value="Genomic_DNA"/>
</dbReference>
<dbReference type="NCBIfam" id="TIGR00624">
    <property type="entry name" value="tag"/>
    <property type="match status" value="1"/>
</dbReference>
<dbReference type="PANTHER" id="PTHR30037:SF4">
    <property type="entry name" value="DNA-3-METHYLADENINE GLYCOSYLASE I"/>
    <property type="match status" value="1"/>
</dbReference>
<comment type="caution">
    <text evidence="2">The sequence shown here is derived from an EMBL/GenBank/DDBJ whole genome shotgun (WGS) entry which is preliminary data.</text>
</comment>
<dbReference type="InterPro" id="IPR052891">
    <property type="entry name" value="DNA-3mA_glycosylase"/>
</dbReference>
<keyword evidence="1" id="KW-0862">Zinc</keyword>
<keyword evidence="1" id="KW-0479">Metal-binding</keyword>
<accession>A0A085JPA2</accession>
<proteinExistence type="predicted"/>
<dbReference type="SUPFAM" id="SSF48150">
    <property type="entry name" value="DNA-glycosylase"/>
    <property type="match status" value="1"/>
</dbReference>